<feature type="domain" description="DUF4214" evidence="2">
    <location>
        <begin position="186"/>
        <end position="229"/>
    </location>
</feature>
<feature type="domain" description="DUF4214" evidence="2">
    <location>
        <begin position="236"/>
        <end position="285"/>
    </location>
</feature>
<dbReference type="InterPro" id="IPR025282">
    <property type="entry name" value="DUF4214"/>
</dbReference>
<dbReference type="RefSeq" id="WP_150806216.1">
    <property type="nucleotide sequence ID" value="NZ_CABVHY010000029.1"/>
</dbReference>
<protein>
    <recommendedName>
        <fullName evidence="2">DUF4214 domain-containing protein</fullName>
    </recommendedName>
</protein>
<dbReference type="InterPro" id="IPR001343">
    <property type="entry name" value="Hemolysn_Ca-bd"/>
</dbReference>
<dbReference type="SUPFAM" id="SSF51120">
    <property type="entry name" value="beta-Roll"/>
    <property type="match status" value="1"/>
</dbReference>
<accession>A0A5E7ESP4</accession>
<gene>
    <name evidence="3" type="ORF">PS723_04923</name>
</gene>
<dbReference type="Pfam" id="PF13946">
    <property type="entry name" value="DUF4214"/>
    <property type="match status" value="2"/>
</dbReference>
<evidence type="ECO:0000313" key="4">
    <source>
        <dbReference type="Proteomes" id="UP000379480"/>
    </source>
</evidence>
<sequence length="297" mass="31965">MTTLTFHRPEDSYDISDWDGHLSILTSSGYQLTDGVHTIDVRGFFTYNSTGVTAGLVTGMYWSQSGTPVLSISGLSLDYQKALNSSVAGLMTEVLKGNDTIIGSYGNDGFYGYTGNDTFVGGPGVDTAYYDGGRNKVAISASGSGYKVSTLGKVDTLNGIERIAMGDGSVLALDVKPGENAGSAYRIYQAAFDRKPDVSGLKFWIERMDAGASLTQVAQGVVDSNEFKSINPTNDTTQLINNYYLHVLHREPDATGFQYWSKAAENGMQPHEMLVAFSESIENVNGTTAALKDGIWM</sequence>
<proteinExistence type="predicted"/>
<dbReference type="AlphaFoldDB" id="A0A5E7ESP4"/>
<evidence type="ECO:0000256" key="1">
    <source>
        <dbReference type="ARBA" id="ARBA00022837"/>
    </source>
</evidence>
<reference evidence="3 4" key="1">
    <citation type="submission" date="2019-09" db="EMBL/GenBank/DDBJ databases">
        <authorList>
            <person name="Chandra G."/>
            <person name="Truman W A."/>
        </authorList>
    </citation>
    <scope>NUCLEOTIDE SEQUENCE [LARGE SCALE GENOMIC DNA]</scope>
    <source>
        <strain evidence="3">PS723</strain>
    </source>
</reference>
<evidence type="ECO:0000259" key="2">
    <source>
        <dbReference type="Pfam" id="PF13946"/>
    </source>
</evidence>
<dbReference type="Pfam" id="PF00353">
    <property type="entry name" value="HemolysinCabind"/>
    <property type="match status" value="1"/>
</dbReference>
<dbReference type="Gene3D" id="1.10.3130.20">
    <property type="entry name" value="Phycobilisome linker domain"/>
    <property type="match status" value="1"/>
</dbReference>
<dbReference type="InterPro" id="IPR011049">
    <property type="entry name" value="Serralysin-like_metalloprot_C"/>
</dbReference>
<keyword evidence="1" id="KW-0106">Calcium</keyword>
<dbReference type="OrthoDB" id="6734599at2"/>
<dbReference type="GO" id="GO:0005509">
    <property type="term" value="F:calcium ion binding"/>
    <property type="evidence" value="ECO:0007669"/>
    <property type="project" value="InterPro"/>
</dbReference>
<organism evidence="3 4">
    <name type="scientific">Pseudomonas fluorescens</name>
    <dbReference type="NCBI Taxonomy" id="294"/>
    <lineage>
        <taxon>Bacteria</taxon>
        <taxon>Pseudomonadati</taxon>
        <taxon>Pseudomonadota</taxon>
        <taxon>Gammaproteobacteria</taxon>
        <taxon>Pseudomonadales</taxon>
        <taxon>Pseudomonadaceae</taxon>
        <taxon>Pseudomonas</taxon>
    </lineage>
</organism>
<evidence type="ECO:0000313" key="3">
    <source>
        <dbReference type="EMBL" id="VVO30151.1"/>
    </source>
</evidence>
<name>A0A5E7ESP4_PSEFL</name>
<dbReference type="Proteomes" id="UP000379480">
    <property type="component" value="Unassembled WGS sequence"/>
</dbReference>
<dbReference type="EMBL" id="CABVHY010000029">
    <property type="protein sequence ID" value="VVO30151.1"/>
    <property type="molecule type" value="Genomic_DNA"/>
</dbReference>
<dbReference type="InterPro" id="IPR038255">
    <property type="entry name" value="PBS_linker_sf"/>
</dbReference>